<keyword evidence="3" id="KW-0732">Signal</keyword>
<comment type="caution">
    <text evidence="5">The sequence shown here is derived from an EMBL/GenBank/DDBJ whole genome shotgun (WGS) entry which is preliminary data.</text>
</comment>
<keyword evidence="2" id="KW-0378">Hydrolase</keyword>
<dbReference type="Pfam" id="PF00089">
    <property type="entry name" value="Trypsin"/>
    <property type="match status" value="1"/>
</dbReference>
<dbReference type="FunFam" id="2.40.10.10:FF:000002">
    <property type="entry name" value="Transmembrane protease serine"/>
    <property type="match status" value="1"/>
</dbReference>
<keyword evidence="1" id="KW-1015">Disulfide bond</keyword>
<dbReference type="SMART" id="SM00020">
    <property type="entry name" value="Tryp_SPc"/>
    <property type="match status" value="1"/>
</dbReference>
<protein>
    <submittedName>
        <fullName evidence="5">Trypsin</fullName>
    </submittedName>
</protein>
<dbReference type="Proteomes" id="UP000649739">
    <property type="component" value="Unassembled WGS sequence"/>
</dbReference>
<dbReference type="GO" id="GO:0006508">
    <property type="term" value="P:proteolysis"/>
    <property type="evidence" value="ECO:0007669"/>
    <property type="project" value="UniProtKB-KW"/>
</dbReference>
<evidence type="ECO:0000313" key="6">
    <source>
        <dbReference type="Proteomes" id="UP000649739"/>
    </source>
</evidence>
<feature type="domain" description="Peptidase S1" evidence="4">
    <location>
        <begin position="34"/>
        <end position="255"/>
    </location>
</feature>
<keyword evidence="6" id="KW-1185">Reference proteome</keyword>
<evidence type="ECO:0000313" key="5">
    <source>
        <dbReference type="EMBL" id="GGK10371.1"/>
    </source>
</evidence>
<dbReference type="CDD" id="cd00190">
    <property type="entry name" value="Tryp_SPc"/>
    <property type="match status" value="1"/>
</dbReference>
<dbReference type="PROSITE" id="PS00134">
    <property type="entry name" value="TRYPSIN_HIS"/>
    <property type="match status" value="1"/>
</dbReference>
<feature type="chain" id="PRO_5035278272" evidence="3">
    <location>
        <begin position="29"/>
        <end position="265"/>
    </location>
</feature>
<dbReference type="InterPro" id="IPR043504">
    <property type="entry name" value="Peptidase_S1_PA_chymotrypsin"/>
</dbReference>
<keyword evidence="2" id="KW-0720">Serine protease</keyword>
<dbReference type="PANTHER" id="PTHR24252:SF7">
    <property type="entry name" value="HYALIN"/>
    <property type="match status" value="1"/>
</dbReference>
<accession>A0A8J3BBN4</accession>
<proteinExistence type="predicted"/>
<dbReference type="AlphaFoldDB" id="A0A8J3BBN4"/>
<dbReference type="InterPro" id="IPR033116">
    <property type="entry name" value="TRYPSIN_SER"/>
</dbReference>
<evidence type="ECO:0000259" key="4">
    <source>
        <dbReference type="PROSITE" id="PS50240"/>
    </source>
</evidence>
<evidence type="ECO:0000256" key="1">
    <source>
        <dbReference type="ARBA" id="ARBA00023157"/>
    </source>
</evidence>
<gene>
    <name evidence="5" type="ORF">GCM10010123_45450</name>
</gene>
<evidence type="ECO:0000256" key="3">
    <source>
        <dbReference type="SAM" id="SignalP"/>
    </source>
</evidence>
<dbReference type="SUPFAM" id="SSF50494">
    <property type="entry name" value="Trypsin-like serine proteases"/>
    <property type="match status" value="1"/>
</dbReference>
<keyword evidence="2" id="KW-0645">Protease</keyword>
<reference evidence="5" key="1">
    <citation type="journal article" date="2014" name="Int. J. Syst. Evol. Microbiol.">
        <title>Complete genome sequence of Corynebacterium casei LMG S-19264T (=DSM 44701T), isolated from a smear-ripened cheese.</title>
        <authorList>
            <consortium name="US DOE Joint Genome Institute (JGI-PGF)"/>
            <person name="Walter F."/>
            <person name="Albersmeier A."/>
            <person name="Kalinowski J."/>
            <person name="Ruckert C."/>
        </authorList>
    </citation>
    <scope>NUCLEOTIDE SEQUENCE</scope>
    <source>
        <strain evidence="5">JCM 3090</strain>
    </source>
</reference>
<dbReference type="PROSITE" id="PS00135">
    <property type="entry name" value="TRYPSIN_SER"/>
    <property type="match status" value="1"/>
</dbReference>
<reference evidence="5" key="2">
    <citation type="submission" date="2020-09" db="EMBL/GenBank/DDBJ databases">
        <authorList>
            <person name="Sun Q."/>
            <person name="Ohkuma M."/>
        </authorList>
    </citation>
    <scope>NUCLEOTIDE SEQUENCE</scope>
    <source>
        <strain evidence="5">JCM 3090</strain>
    </source>
</reference>
<dbReference type="InterPro" id="IPR018114">
    <property type="entry name" value="TRYPSIN_HIS"/>
</dbReference>
<dbReference type="RefSeq" id="WP_189172256.1">
    <property type="nucleotide sequence ID" value="NZ_BMQB01000014.1"/>
</dbReference>
<dbReference type="Gene3D" id="2.40.10.10">
    <property type="entry name" value="Trypsin-like serine proteases"/>
    <property type="match status" value="1"/>
</dbReference>
<dbReference type="GO" id="GO:0004252">
    <property type="term" value="F:serine-type endopeptidase activity"/>
    <property type="evidence" value="ECO:0007669"/>
    <property type="project" value="InterPro"/>
</dbReference>
<dbReference type="PRINTS" id="PR00722">
    <property type="entry name" value="CHYMOTRYPSIN"/>
</dbReference>
<organism evidence="5 6">
    <name type="scientific">Pilimelia anulata</name>
    <dbReference type="NCBI Taxonomy" id="53371"/>
    <lineage>
        <taxon>Bacteria</taxon>
        <taxon>Bacillati</taxon>
        <taxon>Actinomycetota</taxon>
        <taxon>Actinomycetes</taxon>
        <taxon>Micromonosporales</taxon>
        <taxon>Micromonosporaceae</taxon>
        <taxon>Pilimelia</taxon>
    </lineage>
</organism>
<name>A0A8J3BBN4_9ACTN</name>
<dbReference type="InterPro" id="IPR001254">
    <property type="entry name" value="Trypsin_dom"/>
</dbReference>
<dbReference type="InterPro" id="IPR009003">
    <property type="entry name" value="Peptidase_S1_PA"/>
</dbReference>
<dbReference type="InterPro" id="IPR001314">
    <property type="entry name" value="Peptidase_S1A"/>
</dbReference>
<feature type="signal peptide" evidence="3">
    <location>
        <begin position="1"/>
        <end position="28"/>
    </location>
</feature>
<dbReference type="EMBL" id="BMQB01000014">
    <property type="protein sequence ID" value="GGK10371.1"/>
    <property type="molecule type" value="Genomic_DNA"/>
</dbReference>
<evidence type="ECO:0000256" key="2">
    <source>
        <dbReference type="RuleBase" id="RU363034"/>
    </source>
</evidence>
<sequence>MKFRILSAVAAAGAAALIAGLLAAPAAADPPRGIVGGKAAAEGAYPWMAFLKIGIYQCGGLLVSRDIVLSAAHCFEDGHDGSTASLGRVDHRQGTKRNVVGVKYGKPPPPSGPLPDDVADWAVLKLDQPVTDIAPVALPTDAGYDATPTFRAMGWGRTSEGGQGTNLLREVDLPYIPDASCPEVVGPAEICAGDLAKGGIDTCGGDSGGPLAARDGDRWVVVGLTSWGVGCARANNPGHYAQISAFIDPIKSGIRALGGTMPAGW</sequence>
<dbReference type="PANTHER" id="PTHR24252">
    <property type="entry name" value="ACROSIN-RELATED"/>
    <property type="match status" value="1"/>
</dbReference>
<dbReference type="PROSITE" id="PS50240">
    <property type="entry name" value="TRYPSIN_DOM"/>
    <property type="match status" value="1"/>
</dbReference>